<dbReference type="Proteomes" id="UP000183417">
    <property type="component" value="Unassembled WGS sequence"/>
</dbReference>
<feature type="chain" id="PRO_5010339898" description="DUF3325 domain-containing protein" evidence="2">
    <location>
        <begin position="25"/>
        <end position="125"/>
    </location>
</feature>
<feature type="signal peptide" evidence="2">
    <location>
        <begin position="1"/>
        <end position="24"/>
    </location>
</feature>
<reference evidence="3 4" key="1">
    <citation type="submission" date="2016-10" db="EMBL/GenBank/DDBJ databases">
        <authorList>
            <person name="de Groot N.N."/>
        </authorList>
    </citation>
    <scope>NUCLEOTIDE SEQUENCE [LARGE SCALE GENOMIC DNA]</scope>
    <source>
        <strain evidence="3 4">LMG 24775</strain>
    </source>
</reference>
<sequence>MSTLHASLAALALAFAGMAALAFAMDRHYEQLTGAHELPARRGPQLRGLGTALLALALVPVVSGWGGTVGTVAWLGFVSAGALMAVALISAHARWAARLAWLAGVLAVADLAWIVFSFGITGFFR</sequence>
<evidence type="ECO:0000313" key="3">
    <source>
        <dbReference type="EMBL" id="SDZ14358.1"/>
    </source>
</evidence>
<keyword evidence="1" id="KW-1133">Transmembrane helix</keyword>
<feature type="transmembrane region" description="Helical" evidence="1">
    <location>
        <begin position="72"/>
        <end position="93"/>
    </location>
</feature>
<gene>
    <name evidence="3" type="ORF">SAMN05421547_11311</name>
</gene>
<dbReference type="GeneID" id="94692928"/>
<feature type="transmembrane region" description="Helical" evidence="1">
    <location>
        <begin position="48"/>
        <end position="65"/>
    </location>
</feature>
<protein>
    <recommendedName>
        <fullName evidence="5">DUF3325 domain-containing protein</fullName>
    </recommendedName>
</protein>
<proteinExistence type="predicted"/>
<organism evidence="3 4">
    <name type="scientific">Delftia lacustris</name>
    <dbReference type="NCBI Taxonomy" id="558537"/>
    <lineage>
        <taxon>Bacteria</taxon>
        <taxon>Pseudomonadati</taxon>
        <taxon>Pseudomonadota</taxon>
        <taxon>Betaproteobacteria</taxon>
        <taxon>Burkholderiales</taxon>
        <taxon>Comamonadaceae</taxon>
        <taxon>Delftia</taxon>
    </lineage>
</organism>
<feature type="transmembrane region" description="Helical" evidence="1">
    <location>
        <begin position="99"/>
        <end position="124"/>
    </location>
</feature>
<evidence type="ECO:0000313" key="4">
    <source>
        <dbReference type="Proteomes" id="UP000183417"/>
    </source>
</evidence>
<keyword evidence="2" id="KW-0732">Signal</keyword>
<dbReference type="Pfam" id="PF11804">
    <property type="entry name" value="DUF3325"/>
    <property type="match status" value="1"/>
</dbReference>
<name>A0A1H3QMW7_9BURK</name>
<dbReference type="RefSeq" id="WP_074922810.1">
    <property type="nucleotide sequence ID" value="NZ_CP141274.1"/>
</dbReference>
<accession>A0A1H3QMW7</accession>
<keyword evidence="1" id="KW-0472">Membrane</keyword>
<keyword evidence="1" id="KW-0812">Transmembrane</keyword>
<evidence type="ECO:0008006" key="5">
    <source>
        <dbReference type="Google" id="ProtNLM"/>
    </source>
</evidence>
<evidence type="ECO:0000256" key="2">
    <source>
        <dbReference type="SAM" id="SignalP"/>
    </source>
</evidence>
<evidence type="ECO:0000256" key="1">
    <source>
        <dbReference type="SAM" id="Phobius"/>
    </source>
</evidence>
<dbReference type="EMBL" id="FNPE01000013">
    <property type="protein sequence ID" value="SDZ14358.1"/>
    <property type="molecule type" value="Genomic_DNA"/>
</dbReference>
<dbReference type="InterPro" id="IPR021762">
    <property type="entry name" value="DUF3325"/>
</dbReference>
<dbReference type="AlphaFoldDB" id="A0A1H3QMW7"/>